<dbReference type="InterPro" id="IPR009081">
    <property type="entry name" value="PP-bd_ACP"/>
</dbReference>
<dbReference type="Pfam" id="PF22621">
    <property type="entry name" value="CurL-like_PKS_C"/>
    <property type="match status" value="1"/>
</dbReference>
<dbReference type="SUPFAM" id="SSF52151">
    <property type="entry name" value="FabD/lysophospholipase-like"/>
    <property type="match status" value="1"/>
</dbReference>
<dbReference type="CDD" id="cd05930">
    <property type="entry name" value="A_NRPS"/>
    <property type="match status" value="1"/>
</dbReference>
<gene>
    <name evidence="8" type="ORF">C7459_10233</name>
</gene>
<dbReference type="CDD" id="cd19531">
    <property type="entry name" value="LCL_NRPS-like"/>
    <property type="match status" value="1"/>
</dbReference>
<dbReference type="InterPro" id="IPR001242">
    <property type="entry name" value="Condensation_dom"/>
</dbReference>
<dbReference type="InterPro" id="IPR020806">
    <property type="entry name" value="PKS_PP-bd"/>
</dbReference>
<dbReference type="Proteomes" id="UP000245634">
    <property type="component" value="Unassembled WGS sequence"/>
</dbReference>
<name>A0A316DGU1_9BACL</name>
<dbReference type="InterPro" id="IPR001227">
    <property type="entry name" value="Ac_transferase_dom_sf"/>
</dbReference>
<dbReference type="InterPro" id="IPR045851">
    <property type="entry name" value="AMP-bd_C_sf"/>
</dbReference>
<keyword evidence="9" id="KW-1185">Reference proteome</keyword>
<dbReference type="Gene3D" id="3.30.300.30">
    <property type="match status" value="1"/>
</dbReference>
<evidence type="ECO:0000256" key="6">
    <source>
        <dbReference type="ARBA" id="ARBA00029443"/>
    </source>
</evidence>
<dbReference type="SUPFAM" id="SSF55048">
    <property type="entry name" value="Probable ACP-binding domain of malonyl-CoA ACP transacylase"/>
    <property type="match status" value="1"/>
</dbReference>
<evidence type="ECO:0000256" key="3">
    <source>
        <dbReference type="ARBA" id="ARBA00022450"/>
    </source>
</evidence>
<dbReference type="InterPro" id="IPR010071">
    <property type="entry name" value="AA_adenyl_dom"/>
</dbReference>
<dbReference type="Gene3D" id="3.30.559.10">
    <property type="entry name" value="Chloramphenicol acetyltransferase-like domain"/>
    <property type="match status" value="2"/>
</dbReference>
<feature type="domain" description="Carrier" evidence="7">
    <location>
        <begin position="1555"/>
        <end position="1629"/>
    </location>
</feature>
<organism evidence="8 9">
    <name type="scientific">Tumebacillus permanentifrigoris</name>
    <dbReference type="NCBI Taxonomy" id="378543"/>
    <lineage>
        <taxon>Bacteria</taxon>
        <taxon>Bacillati</taxon>
        <taxon>Bacillota</taxon>
        <taxon>Bacilli</taxon>
        <taxon>Bacillales</taxon>
        <taxon>Alicyclobacillaceae</taxon>
        <taxon>Tumebacillus</taxon>
    </lineage>
</organism>
<dbReference type="InterPro" id="IPR036736">
    <property type="entry name" value="ACP-like_sf"/>
</dbReference>
<dbReference type="Gene3D" id="3.40.366.10">
    <property type="entry name" value="Malonyl-Coenzyme A Acyl Carrier Protein, domain 2"/>
    <property type="match status" value="1"/>
</dbReference>
<reference evidence="8 9" key="1">
    <citation type="submission" date="2018-05" db="EMBL/GenBank/DDBJ databases">
        <title>Genomic Encyclopedia of Type Strains, Phase IV (KMG-IV): sequencing the most valuable type-strain genomes for metagenomic binning, comparative biology and taxonomic classification.</title>
        <authorList>
            <person name="Goeker M."/>
        </authorList>
    </citation>
    <scope>NUCLEOTIDE SEQUENCE [LARGE SCALE GENOMIC DNA]</scope>
    <source>
        <strain evidence="8 9">DSM 18773</strain>
    </source>
</reference>
<dbReference type="GO" id="GO:0008610">
    <property type="term" value="P:lipid biosynthetic process"/>
    <property type="evidence" value="ECO:0007669"/>
    <property type="project" value="UniProtKB-ARBA"/>
</dbReference>
<dbReference type="Gene3D" id="3.30.70.3290">
    <property type="match status" value="1"/>
</dbReference>
<evidence type="ECO:0000313" key="9">
    <source>
        <dbReference type="Proteomes" id="UP000245634"/>
    </source>
</evidence>
<dbReference type="SUPFAM" id="SSF47336">
    <property type="entry name" value="ACP-like"/>
    <property type="match status" value="2"/>
</dbReference>
<dbReference type="RefSeq" id="WP_170119219.1">
    <property type="nucleotide sequence ID" value="NZ_QGGL01000002.1"/>
</dbReference>
<dbReference type="InterPro" id="IPR016035">
    <property type="entry name" value="Acyl_Trfase/lysoPLipase"/>
</dbReference>
<comment type="caution">
    <text evidence="8">The sequence shown here is derived from an EMBL/GenBank/DDBJ whole genome shotgun (WGS) entry which is preliminary data.</text>
</comment>
<dbReference type="GO" id="GO:0005737">
    <property type="term" value="C:cytoplasm"/>
    <property type="evidence" value="ECO:0007669"/>
    <property type="project" value="TreeGrafter"/>
</dbReference>
<dbReference type="GO" id="GO:0044550">
    <property type="term" value="P:secondary metabolite biosynthetic process"/>
    <property type="evidence" value="ECO:0007669"/>
    <property type="project" value="UniProtKB-ARBA"/>
</dbReference>
<dbReference type="FunFam" id="3.40.50.980:FF:000001">
    <property type="entry name" value="Non-ribosomal peptide synthetase"/>
    <property type="match status" value="1"/>
</dbReference>
<dbReference type="InterPro" id="IPR023213">
    <property type="entry name" value="CAT-like_dom_sf"/>
</dbReference>
<dbReference type="InterPro" id="IPR016036">
    <property type="entry name" value="Malonyl_transacylase_ACP-bd"/>
</dbReference>
<dbReference type="SMART" id="SM00827">
    <property type="entry name" value="PKS_AT"/>
    <property type="match status" value="1"/>
</dbReference>
<sequence>MPKQRERSHHLFNLSARSEEAVRQAALKLGQHLDHEPNQELGDLAYTLHIGRKKFDHRLNVVASNREELKQLCLEAAEMPLESGQVMGAISYLHHTEKKAPKVAFLFTGQGNQYTGMGQELYESSSVFKAAVDECIAIVEPHYPVPFLHYMFNPKFKDELDLIYISTTAMFVLEYAVAKLWMSWGVVPDLILGHSFGEYVAATVSGAMTIEEALPLVAERGRLMHEGMEPGGMLSILCDAETIRNYLEPHREHLSVATHNGPQSLVVSGRVPALEELTAQLERDGIVHKRLPISVAGHSPLMDPILGPFKEHITKHIQFKPLQIPLVSNLTAEVMQGIVLDENYWGRHMREPVQFARGVEVLIEQGVTVFVEIGPHPVLKTMVESMTDNTLVVGSLNRKESAWKPMLSSLGQISSAGVRVDWKLLDQDYKRRRVHAPTYPFERKSYWISLQPQAMQTAQFEVATTSEAASEASAEGKSRKSVLANSPTEDLMAMFWKEVLGLSKVEPDDHFLTLGGDSLMMIQIKSRIQKVLNLNVPIRDVFTYPTFSDFVAHIDGMRRIAEGEQEQSDIPTASHQEYYPLSHTQRRLWFLYKFDPSSTVYNMPSHYVLKGDVNVEWMQAALQYMVDRHSAFRTVFTEIEGKPYQVVAKHHKFSLHYEDRTELSREEKMQYGMELIIRDQDTPIDLLEGPLLRAMLFKLDEGEYHFYLNQHHIITDGWSLDLFKKELSAAYHAIAEGQAPALKKPVQYIDYVEWYERERENGRWAQEEQFWVKTLAKPLPVLNLPTDFPRPEIQTFNGSLFRLPLSEELAYRVRTFAQQEGVSLNMLLLAAFKLLLHHLSQEEDILVGTPVVGRTMEALESTMGFFANSIVIRTRMSGVQTLRDLLKQVTMQSLDAFEHQSYPFDQLVEQLNPERDMSRSPIFSTFFTYRYAGGVEEHLEQKIRFTPPLDETRGLGHNVSKFDLSMIINNEGDDHLTVLMEYNTDLFLAQTMERFALCYSKILEVFVAHVDVSLQDLSLLIESEQALYQRLNDTAANFPAEQTIPQLFYTQAKMHADAPALSDAVQTLTFRELNERSNQFAHLLRDRGVGKESIVGILLERGIEAVVAILGVLKSGGAYVPIDPRYPESRVRYMIEDSGALLLLSRRGTVEALGLQESDEVLCLEDMPTDLATSDLEIITGARDLAYMIYTSGSTGLPKGTELHHVGVANLTQWKKDRFGYSPEDTILQFASFSFDASVWEMFPALLNGAHLYLLAEDERHSVEEFSAVVANTQATTVTLPTVFFNQLSQHLHDDDLAKFSTMKRIFVAGEALQGEVVRAWQRRFGEQILIINAYGPTESTVCATVYTIDHLVPETQVYIPIGTPIANTRIHILGHNLKPCPVNAIGELHIESVGLARGYRNQPERSAQAFIPNPLSSEPEAVLYKSGDLARMLPDGTIEFIGRRDDQVKIRGYRIEIGEIEDCLLKGTGVHDGAVVAQKLANGNHQLVAFCTAHSGQELDTAAVRAEIASQLPDYMVPAQIVCLAEMPLTPNGKIDRKQLLTFEVHVESIGYVAPQNELEAKIATAWEKCLYREQVSVHDNFFSVGGDSIISMQVVSVLNREGLRVKTPDLFKYQTIAELAHHVELHRLFVDETLEQEAPVTGVVPLGPIQQHLFELENTDREYYLLALILDVIKRVDPTLLQQALEMLMHQHDMLRATYSFEQGQVIQTLLDPNDANFELQVYEYPETAHEEVLAECARVEAELKSNIKFSNGLVMNAALLNFGGNKCRLIWVIHHLVTDMVSSRILTTDLIYLYESLERGEKAKLPAKSTPYHEWVQVSQRHMNGKEGERAFAYWKPFLDVVGEIEIAVDNRAGTNLISDGLELFVNIDETTTTQLLTEVTERYGTSIKEVLLTTMLRSVAKWTGQTWVGLATEGHGRDQIVEDDGINLERTVGWFTSVYPFYAQIAENQSIRESVSQVVENMGALPHGGASFNMLRYLSEDAAVREVFENFRMPEICYNFFGQYDNMRSLTLDWSPGHQFVENHPADSENHFEILIRGRIRDGKLSMGFQFSGKRYDSETIQRLMNLFESEVHLIVQT</sequence>
<comment type="similarity">
    <text evidence="6">In the C-terminal section; belongs to the NRP synthetase family.</text>
</comment>
<evidence type="ECO:0000256" key="4">
    <source>
        <dbReference type="ARBA" id="ARBA00022553"/>
    </source>
</evidence>
<dbReference type="InterPro" id="IPR020845">
    <property type="entry name" value="AMP-binding_CS"/>
</dbReference>
<dbReference type="PROSITE" id="PS50075">
    <property type="entry name" value="CARRIER"/>
    <property type="match status" value="2"/>
</dbReference>
<evidence type="ECO:0000313" key="8">
    <source>
        <dbReference type="EMBL" id="PWK15793.1"/>
    </source>
</evidence>
<comment type="similarity">
    <text evidence="2">Belongs to the ATP-dependent AMP-binding enzyme family.</text>
</comment>
<proteinExistence type="inferred from homology"/>
<comment type="cofactor">
    <cofactor evidence="1">
        <name>pantetheine 4'-phosphate</name>
        <dbReference type="ChEBI" id="CHEBI:47942"/>
    </cofactor>
</comment>
<accession>A0A316DGU1</accession>
<dbReference type="Pfam" id="PF00501">
    <property type="entry name" value="AMP-binding"/>
    <property type="match status" value="1"/>
</dbReference>
<dbReference type="InterPro" id="IPR014043">
    <property type="entry name" value="Acyl_transferase_dom"/>
</dbReference>
<evidence type="ECO:0000256" key="2">
    <source>
        <dbReference type="ARBA" id="ARBA00006432"/>
    </source>
</evidence>
<evidence type="ECO:0000256" key="1">
    <source>
        <dbReference type="ARBA" id="ARBA00001957"/>
    </source>
</evidence>
<dbReference type="Gene3D" id="3.40.50.980">
    <property type="match status" value="2"/>
</dbReference>
<dbReference type="GO" id="GO:0016740">
    <property type="term" value="F:transferase activity"/>
    <property type="evidence" value="ECO:0007669"/>
    <property type="project" value="UniProtKB-KW"/>
</dbReference>
<evidence type="ECO:0000259" key="7">
    <source>
        <dbReference type="PROSITE" id="PS50075"/>
    </source>
</evidence>
<keyword evidence="3" id="KW-0596">Phosphopantetheine</keyword>
<dbReference type="FunFam" id="3.40.50.12780:FF:000012">
    <property type="entry name" value="Non-ribosomal peptide synthetase"/>
    <property type="match status" value="1"/>
</dbReference>
<dbReference type="Pfam" id="PF13193">
    <property type="entry name" value="AMP-binding_C"/>
    <property type="match status" value="1"/>
</dbReference>
<dbReference type="SUPFAM" id="SSF56801">
    <property type="entry name" value="Acetyl-CoA synthetase-like"/>
    <property type="match status" value="1"/>
</dbReference>
<dbReference type="FunFam" id="1.10.1200.10:FF:000005">
    <property type="entry name" value="Nonribosomal peptide synthetase 1"/>
    <property type="match status" value="1"/>
</dbReference>
<dbReference type="GO" id="GO:0043041">
    <property type="term" value="P:amino acid activation for nonribosomal peptide biosynthetic process"/>
    <property type="evidence" value="ECO:0007669"/>
    <property type="project" value="TreeGrafter"/>
</dbReference>
<keyword evidence="4" id="KW-0597">Phosphoprotein</keyword>
<protein>
    <submittedName>
        <fullName evidence="8">Non-ribosomal peptide synthase protein (TIGR01720 family)/amino acid adenylation domain-containing protein</fullName>
    </submittedName>
</protein>
<dbReference type="Gene3D" id="3.30.559.30">
    <property type="entry name" value="Nonribosomal peptide synthetase, condensation domain"/>
    <property type="match status" value="2"/>
</dbReference>
<dbReference type="Pfam" id="PF00668">
    <property type="entry name" value="Condensation"/>
    <property type="match status" value="2"/>
</dbReference>
<dbReference type="PROSITE" id="PS00455">
    <property type="entry name" value="AMP_BINDING"/>
    <property type="match status" value="1"/>
</dbReference>
<evidence type="ECO:0000256" key="5">
    <source>
        <dbReference type="ARBA" id="ARBA00022679"/>
    </source>
</evidence>
<dbReference type="GO" id="GO:0031177">
    <property type="term" value="F:phosphopantetheine binding"/>
    <property type="evidence" value="ECO:0007669"/>
    <property type="project" value="InterPro"/>
</dbReference>
<feature type="domain" description="Carrier" evidence="7">
    <location>
        <begin position="483"/>
        <end position="558"/>
    </location>
</feature>
<keyword evidence="5" id="KW-0808">Transferase</keyword>
<dbReference type="EMBL" id="QGGL01000002">
    <property type="protein sequence ID" value="PWK15793.1"/>
    <property type="molecule type" value="Genomic_DNA"/>
</dbReference>
<dbReference type="Gene3D" id="2.30.38.10">
    <property type="entry name" value="Luciferase, Domain 3"/>
    <property type="match status" value="1"/>
</dbReference>
<dbReference type="NCBIfam" id="TIGR01733">
    <property type="entry name" value="AA-adenyl-dom"/>
    <property type="match status" value="1"/>
</dbReference>
<dbReference type="Pfam" id="PF00698">
    <property type="entry name" value="Acyl_transf_1"/>
    <property type="match status" value="1"/>
</dbReference>
<dbReference type="SMART" id="SM00823">
    <property type="entry name" value="PKS_PP"/>
    <property type="match status" value="2"/>
</dbReference>
<dbReference type="InterPro" id="IPR025110">
    <property type="entry name" value="AMP-bd_C"/>
</dbReference>
<dbReference type="Pfam" id="PF00550">
    <property type="entry name" value="PP-binding"/>
    <property type="match status" value="2"/>
</dbReference>
<dbReference type="SUPFAM" id="SSF52777">
    <property type="entry name" value="CoA-dependent acyltransferases"/>
    <property type="match status" value="4"/>
</dbReference>
<dbReference type="PANTHER" id="PTHR45527:SF1">
    <property type="entry name" value="FATTY ACID SYNTHASE"/>
    <property type="match status" value="1"/>
</dbReference>
<dbReference type="InterPro" id="IPR000873">
    <property type="entry name" value="AMP-dep_synth/lig_dom"/>
</dbReference>
<dbReference type="PANTHER" id="PTHR45527">
    <property type="entry name" value="NONRIBOSOMAL PEPTIDE SYNTHETASE"/>
    <property type="match status" value="1"/>
</dbReference>
<dbReference type="Gene3D" id="1.10.1200.10">
    <property type="entry name" value="ACP-like"/>
    <property type="match status" value="2"/>
</dbReference>
<dbReference type="FunFam" id="3.30.300.30:FF:000010">
    <property type="entry name" value="Enterobactin synthetase component F"/>
    <property type="match status" value="1"/>
</dbReference>